<feature type="transmembrane region" description="Helical" evidence="1">
    <location>
        <begin position="146"/>
        <end position="168"/>
    </location>
</feature>
<dbReference type="InterPro" id="IPR007065">
    <property type="entry name" value="HPP"/>
</dbReference>
<dbReference type="AlphaFoldDB" id="A0A2W5NP92"/>
<feature type="transmembrane region" description="Helical" evidence="1">
    <location>
        <begin position="81"/>
        <end position="98"/>
    </location>
</feature>
<dbReference type="InterPro" id="IPR058581">
    <property type="entry name" value="TM_HPP"/>
</dbReference>
<evidence type="ECO:0000313" key="4">
    <source>
        <dbReference type="Proteomes" id="UP000249082"/>
    </source>
</evidence>
<dbReference type="Proteomes" id="UP000249082">
    <property type="component" value="Unassembled WGS sequence"/>
</dbReference>
<dbReference type="PANTHER" id="PTHR33741">
    <property type="entry name" value="TRANSMEMBRANE PROTEIN DDB_G0269096-RELATED"/>
    <property type="match status" value="1"/>
</dbReference>
<dbReference type="PANTHER" id="PTHR33741:SF5">
    <property type="entry name" value="TRANSMEMBRANE PROTEIN DDB_G0269096-RELATED"/>
    <property type="match status" value="1"/>
</dbReference>
<gene>
    <name evidence="3" type="ORF">DI555_12150</name>
</gene>
<feature type="transmembrane region" description="Helical" evidence="1">
    <location>
        <begin position="20"/>
        <end position="38"/>
    </location>
</feature>
<name>A0A2W5NP92_9SPHN</name>
<proteinExistence type="predicted"/>
<organism evidence="3 4">
    <name type="scientific">Novosphingobium pentaromativorans</name>
    <dbReference type="NCBI Taxonomy" id="205844"/>
    <lineage>
        <taxon>Bacteria</taxon>
        <taxon>Pseudomonadati</taxon>
        <taxon>Pseudomonadota</taxon>
        <taxon>Alphaproteobacteria</taxon>
        <taxon>Sphingomonadales</taxon>
        <taxon>Sphingomonadaceae</taxon>
        <taxon>Novosphingobium</taxon>
    </lineage>
</organism>
<sequence length="228" mass="23735">MGWLNSAGSGLKAYPAWLRGAFGGLLGIALAGGVTMLLEMKGPELSGLMGGLSALPFLLAPLGASAVLVFCVPASPLAQPWPVIGGNMISAVVGLSMGHLLGNPWLAASTGVGLAIAVMSLTRSLHPPGGACALLYALGATGEQHWGIGYLLPLALNLIFLFQAGWLYNNLTGHAWPHRAPKVQHKAPEPYTRADIEGLLAEWDEVLDVDVDDLDAFVQALLKKGKKG</sequence>
<keyword evidence="1" id="KW-1133">Transmembrane helix</keyword>
<evidence type="ECO:0000259" key="2">
    <source>
        <dbReference type="Pfam" id="PF04982"/>
    </source>
</evidence>
<feature type="domain" description="HPP transmembrane region" evidence="2">
    <location>
        <begin position="16"/>
        <end position="177"/>
    </location>
</feature>
<accession>A0A2W5NP92</accession>
<feature type="transmembrane region" description="Helical" evidence="1">
    <location>
        <begin position="50"/>
        <end position="75"/>
    </location>
</feature>
<dbReference type="EMBL" id="QFPX01000008">
    <property type="protein sequence ID" value="PZQ54764.1"/>
    <property type="molecule type" value="Genomic_DNA"/>
</dbReference>
<comment type="caution">
    <text evidence="3">The sequence shown here is derived from an EMBL/GenBank/DDBJ whole genome shotgun (WGS) entry which is preliminary data.</text>
</comment>
<evidence type="ECO:0000313" key="3">
    <source>
        <dbReference type="EMBL" id="PZQ54764.1"/>
    </source>
</evidence>
<reference evidence="3 4" key="1">
    <citation type="submission" date="2017-08" db="EMBL/GenBank/DDBJ databases">
        <title>Infants hospitalized years apart are colonized by the same room-sourced microbial strains.</title>
        <authorList>
            <person name="Brooks B."/>
            <person name="Olm M.R."/>
            <person name="Firek B.A."/>
            <person name="Baker R."/>
            <person name="Thomas B.C."/>
            <person name="Morowitz M.J."/>
            <person name="Banfield J.F."/>
        </authorList>
    </citation>
    <scope>NUCLEOTIDE SEQUENCE [LARGE SCALE GENOMIC DNA]</scope>
    <source>
        <strain evidence="3">S2_005_002_R2_33</strain>
    </source>
</reference>
<evidence type="ECO:0000256" key="1">
    <source>
        <dbReference type="SAM" id="Phobius"/>
    </source>
</evidence>
<dbReference type="Pfam" id="PF04982">
    <property type="entry name" value="TM_HPP"/>
    <property type="match status" value="1"/>
</dbReference>
<protein>
    <submittedName>
        <fullName evidence="3">HPP family protein</fullName>
    </submittedName>
</protein>
<keyword evidence="1" id="KW-0812">Transmembrane</keyword>
<keyword evidence="1" id="KW-0472">Membrane</keyword>